<reference evidence="1 2" key="1">
    <citation type="submission" date="2008-04" db="EMBL/GenBank/DDBJ databases">
        <title>Complete sequence of chromosome of Natranaerobius thermophilus JW/NM-WN-LF.</title>
        <authorList>
            <consortium name="US DOE Joint Genome Institute"/>
            <person name="Copeland A."/>
            <person name="Lucas S."/>
            <person name="Lapidus A."/>
            <person name="Glavina del Rio T."/>
            <person name="Dalin E."/>
            <person name="Tice H."/>
            <person name="Bruce D."/>
            <person name="Goodwin L."/>
            <person name="Pitluck S."/>
            <person name="Chertkov O."/>
            <person name="Brettin T."/>
            <person name="Detter J.C."/>
            <person name="Han C."/>
            <person name="Kuske C.R."/>
            <person name="Schmutz J."/>
            <person name="Larimer F."/>
            <person name="Land M."/>
            <person name="Hauser L."/>
            <person name="Kyrpides N."/>
            <person name="Lykidis A."/>
            <person name="Mesbah N.M."/>
            <person name="Wiegel J."/>
        </authorList>
    </citation>
    <scope>NUCLEOTIDE SEQUENCE [LARGE SCALE GENOMIC DNA]</scope>
    <source>
        <strain evidence="2">ATCC BAA-1301 / DSM 18059 / JW/NM-WN-LF</strain>
    </source>
</reference>
<sequence length="125" mass="15108">MYPSLKSKNILYGDKKKIKNVEITNTVFQKCEQIKMVINLRNEIIHNCLWEPFQKIYYNISNCEIIERFLLQPDLTEGTLDSYKNRKRFFYEEKKINEELPNLYLYLLTKILNTINNLNDLYQTS</sequence>
<dbReference type="eggNOG" id="ENOG503390R">
    <property type="taxonomic scope" value="Bacteria"/>
</dbReference>
<dbReference type="AlphaFoldDB" id="B2A4I8"/>
<dbReference type="EMBL" id="CP001034">
    <property type="protein sequence ID" value="ACB85165.1"/>
    <property type="molecule type" value="Genomic_DNA"/>
</dbReference>
<organism evidence="1 2">
    <name type="scientific">Natranaerobius thermophilus (strain ATCC BAA-1301 / DSM 18059 / JW/NM-WN-LF)</name>
    <dbReference type="NCBI Taxonomy" id="457570"/>
    <lineage>
        <taxon>Bacteria</taxon>
        <taxon>Bacillati</taxon>
        <taxon>Bacillota</taxon>
        <taxon>Clostridia</taxon>
        <taxon>Natranaerobiales</taxon>
        <taxon>Natranaerobiaceae</taxon>
        <taxon>Natranaerobius</taxon>
    </lineage>
</organism>
<evidence type="ECO:0000313" key="1">
    <source>
        <dbReference type="EMBL" id="ACB85165.1"/>
    </source>
</evidence>
<dbReference type="KEGG" id="nth:Nther_1590"/>
<dbReference type="RefSeq" id="WP_012448035.1">
    <property type="nucleotide sequence ID" value="NZ_CP144221.1"/>
</dbReference>
<name>B2A4I8_NATTJ</name>
<reference evidence="1 2" key="2">
    <citation type="journal article" date="2011" name="J. Bacteriol.">
        <title>Complete genome sequence of the anaerobic, halophilic alkalithermophile Natranaerobius thermophilus JW/NM-WN-LF.</title>
        <authorList>
            <person name="Zhao B."/>
            <person name="Mesbah N.M."/>
            <person name="Dalin E."/>
            <person name="Goodwin L."/>
            <person name="Nolan M."/>
            <person name="Pitluck S."/>
            <person name="Chertkov O."/>
            <person name="Brettin T.S."/>
            <person name="Han J."/>
            <person name="Larimer F.W."/>
            <person name="Land M.L."/>
            <person name="Hauser L."/>
            <person name="Kyrpides N."/>
            <person name="Wiegel J."/>
        </authorList>
    </citation>
    <scope>NUCLEOTIDE SEQUENCE [LARGE SCALE GENOMIC DNA]</scope>
    <source>
        <strain evidence="2">ATCC BAA-1301 / DSM 18059 / JW/NM-WN-LF</strain>
    </source>
</reference>
<gene>
    <name evidence="1" type="ordered locus">Nther_1590</name>
</gene>
<dbReference type="HOGENOM" id="CLU_1990249_0_0_9"/>
<protein>
    <recommendedName>
        <fullName evidence="3">RiboL-PSP-HEPN domain-containing protein</fullName>
    </recommendedName>
</protein>
<accession>B2A4I8</accession>
<evidence type="ECO:0008006" key="3">
    <source>
        <dbReference type="Google" id="ProtNLM"/>
    </source>
</evidence>
<dbReference type="Proteomes" id="UP000001683">
    <property type="component" value="Chromosome"/>
</dbReference>
<dbReference type="STRING" id="457570.Nther_1590"/>
<proteinExistence type="predicted"/>
<dbReference type="InParanoid" id="B2A4I8"/>
<evidence type="ECO:0000313" key="2">
    <source>
        <dbReference type="Proteomes" id="UP000001683"/>
    </source>
</evidence>
<keyword evidence="2" id="KW-1185">Reference proteome</keyword>